<dbReference type="OrthoDB" id="5194885at2"/>
<evidence type="ECO:0000313" key="4">
    <source>
        <dbReference type="EMBL" id="TCP55217.1"/>
    </source>
</evidence>
<evidence type="ECO:0000256" key="2">
    <source>
        <dbReference type="SAM" id="Phobius"/>
    </source>
</evidence>
<sequence>MGLGYGTGRGRTPLYRKRKPLPALIVLAVLSLVAVGVWISALDGSVDRNEAVKCPPPEELPEGSELSSLPFDALDNTTPATPGNAKIQVLNAGSQRGQAAITTETLRGHGFDQISQPGNDELYPEQNMDCRGQIRFGENGAATARLLSLLEPCAELVRTNRPDAAVELSIGERFDDLRPKAEGLEAIEALREWEKSHPNQGSAEQSAGDGGPSIDQAKLAAARDLTC</sequence>
<keyword evidence="2" id="KW-1133">Transmembrane helix</keyword>
<evidence type="ECO:0000259" key="3">
    <source>
        <dbReference type="Pfam" id="PF13399"/>
    </source>
</evidence>
<organism evidence="4 5">
    <name type="scientific">Tamaricihabitans halophyticus</name>
    <dbReference type="NCBI Taxonomy" id="1262583"/>
    <lineage>
        <taxon>Bacteria</taxon>
        <taxon>Bacillati</taxon>
        <taxon>Actinomycetota</taxon>
        <taxon>Actinomycetes</taxon>
        <taxon>Pseudonocardiales</taxon>
        <taxon>Pseudonocardiaceae</taxon>
        <taxon>Tamaricihabitans</taxon>
    </lineage>
</organism>
<proteinExistence type="predicted"/>
<feature type="domain" description="LytR/CpsA/Psr regulator C-terminal" evidence="3">
    <location>
        <begin position="85"/>
        <end position="174"/>
    </location>
</feature>
<name>A0A4R2QZT3_9PSEU</name>
<comment type="caution">
    <text evidence="4">The sequence shown here is derived from an EMBL/GenBank/DDBJ whole genome shotgun (WGS) entry which is preliminary data.</text>
</comment>
<feature type="transmembrane region" description="Helical" evidence="2">
    <location>
        <begin position="21"/>
        <end position="41"/>
    </location>
</feature>
<dbReference type="RefSeq" id="WP_132876566.1">
    <property type="nucleotide sequence ID" value="NZ_SLXQ01000002.1"/>
</dbReference>
<protein>
    <submittedName>
        <fullName evidence="4">LytR cell envelope-related transcriptional attenuator</fullName>
    </submittedName>
</protein>
<keyword evidence="2" id="KW-0472">Membrane</keyword>
<feature type="region of interest" description="Disordered" evidence="1">
    <location>
        <begin position="192"/>
        <end position="227"/>
    </location>
</feature>
<dbReference type="Pfam" id="PF13399">
    <property type="entry name" value="LytR_C"/>
    <property type="match status" value="1"/>
</dbReference>
<reference evidence="4 5" key="1">
    <citation type="submission" date="2019-03" db="EMBL/GenBank/DDBJ databases">
        <title>Genomic Encyclopedia of Type Strains, Phase IV (KMG-IV): sequencing the most valuable type-strain genomes for metagenomic binning, comparative biology and taxonomic classification.</title>
        <authorList>
            <person name="Goeker M."/>
        </authorList>
    </citation>
    <scope>NUCLEOTIDE SEQUENCE [LARGE SCALE GENOMIC DNA]</scope>
    <source>
        <strain evidence="4 5">DSM 45765</strain>
    </source>
</reference>
<keyword evidence="2" id="KW-0812">Transmembrane</keyword>
<dbReference type="NCBIfam" id="NF035953">
    <property type="entry name" value="integrity_Cei"/>
    <property type="match status" value="1"/>
</dbReference>
<gene>
    <name evidence="4" type="ORF">EV191_102429</name>
</gene>
<keyword evidence="5" id="KW-1185">Reference proteome</keyword>
<dbReference type="EMBL" id="SLXQ01000002">
    <property type="protein sequence ID" value="TCP55217.1"/>
    <property type="molecule type" value="Genomic_DNA"/>
</dbReference>
<feature type="region of interest" description="Disordered" evidence="1">
    <location>
        <begin position="55"/>
        <end position="82"/>
    </location>
</feature>
<evidence type="ECO:0000256" key="1">
    <source>
        <dbReference type="SAM" id="MobiDB-lite"/>
    </source>
</evidence>
<dbReference type="Proteomes" id="UP000294911">
    <property type="component" value="Unassembled WGS sequence"/>
</dbReference>
<dbReference type="InterPro" id="IPR027381">
    <property type="entry name" value="LytR/CpsA/Psr_C"/>
</dbReference>
<evidence type="ECO:0000313" key="5">
    <source>
        <dbReference type="Proteomes" id="UP000294911"/>
    </source>
</evidence>
<accession>A0A4R2QZT3</accession>
<dbReference type="AlphaFoldDB" id="A0A4R2QZT3"/>